<keyword evidence="3" id="KW-1185">Reference proteome</keyword>
<dbReference type="GO" id="GO:0051301">
    <property type="term" value="P:cell division"/>
    <property type="evidence" value="ECO:0007669"/>
    <property type="project" value="TreeGrafter"/>
</dbReference>
<dbReference type="EMBL" id="MCFE01000420">
    <property type="protein sequence ID" value="ORX89812.1"/>
    <property type="molecule type" value="Genomic_DNA"/>
</dbReference>
<name>A0A1Y1XVL9_9FUNG</name>
<dbReference type="InParanoid" id="A0A1Y1XVL9"/>
<dbReference type="AlphaFoldDB" id="A0A1Y1XVL9"/>
<feature type="domain" description="Senescence" evidence="1">
    <location>
        <begin position="1"/>
        <end position="182"/>
    </location>
</feature>
<accession>A0A1Y1XVL9</accession>
<evidence type="ECO:0000259" key="1">
    <source>
        <dbReference type="Pfam" id="PF06911"/>
    </source>
</evidence>
<dbReference type="OrthoDB" id="20821at2759"/>
<dbReference type="PANTHER" id="PTHR21068">
    <property type="entry name" value="SPARTIN"/>
    <property type="match status" value="1"/>
</dbReference>
<dbReference type="Proteomes" id="UP000193498">
    <property type="component" value="Unassembled WGS sequence"/>
</dbReference>
<gene>
    <name evidence="2" type="ORF">K493DRAFT_132581</name>
</gene>
<reference evidence="2 3" key="1">
    <citation type="submission" date="2016-07" db="EMBL/GenBank/DDBJ databases">
        <title>Pervasive Adenine N6-methylation of Active Genes in Fungi.</title>
        <authorList>
            <consortium name="DOE Joint Genome Institute"/>
            <person name="Mondo S.J."/>
            <person name="Dannebaum R.O."/>
            <person name="Kuo R.C."/>
            <person name="Labutti K."/>
            <person name="Haridas S."/>
            <person name="Kuo A."/>
            <person name="Salamov A."/>
            <person name="Ahrendt S.R."/>
            <person name="Lipzen A."/>
            <person name="Sullivan W."/>
            <person name="Andreopoulos W.B."/>
            <person name="Clum A."/>
            <person name="Lindquist E."/>
            <person name="Daum C."/>
            <person name="Ramamoorthy G.K."/>
            <person name="Gryganskyi A."/>
            <person name="Culley D."/>
            <person name="Magnuson J.K."/>
            <person name="James T.Y."/>
            <person name="O'Malley M.A."/>
            <person name="Stajich J.E."/>
            <person name="Spatafora J.W."/>
            <person name="Visel A."/>
            <person name="Grigoriev I.V."/>
        </authorList>
    </citation>
    <scope>NUCLEOTIDE SEQUENCE [LARGE SCALE GENOMIC DNA]</scope>
    <source>
        <strain evidence="2 3">CBS 931.73</strain>
    </source>
</reference>
<organism evidence="2 3">
    <name type="scientific">Basidiobolus meristosporus CBS 931.73</name>
    <dbReference type="NCBI Taxonomy" id="1314790"/>
    <lineage>
        <taxon>Eukaryota</taxon>
        <taxon>Fungi</taxon>
        <taxon>Fungi incertae sedis</taxon>
        <taxon>Zoopagomycota</taxon>
        <taxon>Entomophthoromycotina</taxon>
        <taxon>Basidiobolomycetes</taxon>
        <taxon>Basidiobolales</taxon>
        <taxon>Basidiobolaceae</taxon>
        <taxon>Basidiobolus</taxon>
    </lineage>
</organism>
<dbReference type="Pfam" id="PF06911">
    <property type="entry name" value="Senescence"/>
    <property type="match status" value="1"/>
</dbReference>
<proteinExistence type="predicted"/>
<comment type="caution">
    <text evidence="2">The sequence shown here is derived from an EMBL/GenBank/DDBJ whole genome shotgun (WGS) entry which is preliminary data.</text>
</comment>
<feature type="non-terminal residue" evidence="2">
    <location>
        <position position="1"/>
    </location>
</feature>
<dbReference type="InterPro" id="IPR045036">
    <property type="entry name" value="Spartin-like"/>
</dbReference>
<evidence type="ECO:0000313" key="2">
    <source>
        <dbReference type="EMBL" id="ORX89812.1"/>
    </source>
</evidence>
<feature type="non-terminal residue" evidence="2">
    <location>
        <position position="184"/>
    </location>
</feature>
<evidence type="ECO:0000313" key="3">
    <source>
        <dbReference type="Proteomes" id="UP000193498"/>
    </source>
</evidence>
<dbReference type="GO" id="GO:0005886">
    <property type="term" value="C:plasma membrane"/>
    <property type="evidence" value="ECO:0007669"/>
    <property type="project" value="TreeGrafter"/>
</dbReference>
<dbReference type="STRING" id="1314790.A0A1Y1XVL9"/>
<sequence length="184" mass="19629">LVSSSEYISTNLVKSAEYLSQGIKYGSEKLQASLSPNEKPLVFEAVTINRIRTIKSYSSTALKATRYVVTQIANIAVGVGAKIGNLIVPAESAESSPTARTIRNLARSSIIAIGNIFQGLEQGVVLVLNDARAATSEVITHKYGNEAGNLASETLDILGNVSLVYFDANGISRRAFVRRALKGV</sequence>
<dbReference type="PANTHER" id="PTHR21068:SF43">
    <property type="entry name" value="SPARTIN"/>
    <property type="match status" value="1"/>
</dbReference>
<dbReference type="InterPro" id="IPR009686">
    <property type="entry name" value="Senescence/spartin_C"/>
</dbReference>
<protein>
    <recommendedName>
        <fullName evidence="1">Senescence domain-containing protein</fullName>
    </recommendedName>
</protein>